<dbReference type="Pfam" id="PF13015">
    <property type="entry name" value="PRKCSH_1"/>
    <property type="match status" value="1"/>
</dbReference>
<accession>A0ABR3J0S8</accession>
<feature type="coiled-coil region" evidence="3">
    <location>
        <begin position="287"/>
        <end position="314"/>
    </location>
</feature>
<feature type="coiled-coil region" evidence="3">
    <location>
        <begin position="118"/>
        <end position="145"/>
    </location>
</feature>
<feature type="domain" description="Glucosidase 2 subunit beta-like" evidence="7">
    <location>
        <begin position="296"/>
        <end position="410"/>
    </location>
</feature>
<dbReference type="Proteomes" id="UP001556367">
    <property type="component" value="Unassembled WGS sequence"/>
</dbReference>
<dbReference type="EMBL" id="JASNQZ010000012">
    <property type="protein sequence ID" value="KAL0949194.1"/>
    <property type="molecule type" value="Genomic_DNA"/>
</dbReference>
<evidence type="ECO:0000256" key="4">
    <source>
        <dbReference type="SAM" id="MobiDB-lite"/>
    </source>
</evidence>
<organism evidence="8 9">
    <name type="scientific">Hohenbuehelia grisea</name>
    <dbReference type="NCBI Taxonomy" id="104357"/>
    <lineage>
        <taxon>Eukaryota</taxon>
        <taxon>Fungi</taxon>
        <taxon>Dikarya</taxon>
        <taxon>Basidiomycota</taxon>
        <taxon>Agaricomycotina</taxon>
        <taxon>Agaricomycetes</taxon>
        <taxon>Agaricomycetidae</taxon>
        <taxon>Agaricales</taxon>
        <taxon>Pleurotineae</taxon>
        <taxon>Pleurotaceae</taxon>
        <taxon>Hohenbuehelia</taxon>
    </lineage>
</organism>
<feature type="domain" description="Glucosidase II beta subunit N-terminal" evidence="6">
    <location>
        <begin position="5"/>
        <end position="90"/>
    </location>
</feature>
<keyword evidence="5" id="KW-0812">Transmembrane</keyword>
<dbReference type="InterPro" id="IPR036607">
    <property type="entry name" value="PRKCSH"/>
</dbReference>
<sequence>MGITIPASRVNDGLCEVDCCDGSDERPGVCPNTCKEVGEAYRKKRDAERKLRKTGSKIRSTYIAFAHKEQKRLEALVESNKHEIVVREKEVAHIAELTESVSAAALAHRQESPLYKSLIGHHNALKSLQREHQRLKERERTLGDILAALRTGYNPNYQDMAVLEAVRGYEQYAKLPHINDAAKDDATKDEADSDEPTDAAAELEEGAWTAEQLENDLGALLSTDHVSLLLEHDEHVQTPSSAESIFNLASYIPDSFLPQYEDAKETLVNWLRALGIVRGGNDAAADSSRARQALTDAENKLNQIKTEQEHAQEDLKDIFDVEGFGIEGEWKKLDGTCLEKDTGEYTYEVCLFNEAKQKPNKGGSNFSLGKFQSWNPDPEVKPGTPEFYSKQIYKHGTRCWNGPERSVIVRKSPPFACRSIGIGALILLAVLIACAVVRNGECYSDGGRAREMRVPVYGNDTSAVSSPRGGRENWSRAGAPGTVIQMLFSWALSVIVVARPISTVDRLIRVSQSGLWCR</sequence>
<feature type="compositionally biased region" description="Acidic residues" evidence="4">
    <location>
        <begin position="191"/>
        <end position="202"/>
    </location>
</feature>
<dbReference type="InterPro" id="IPR028146">
    <property type="entry name" value="PRKCSH_N"/>
</dbReference>
<keyword evidence="5" id="KW-0472">Membrane</keyword>
<evidence type="ECO:0000256" key="5">
    <source>
        <dbReference type="SAM" id="Phobius"/>
    </source>
</evidence>
<keyword evidence="2" id="KW-0256">Endoplasmic reticulum</keyword>
<evidence type="ECO:0000259" key="6">
    <source>
        <dbReference type="Pfam" id="PF12999"/>
    </source>
</evidence>
<dbReference type="Gene3D" id="2.70.130.10">
    <property type="entry name" value="Mannose-6-phosphate receptor binding domain"/>
    <property type="match status" value="1"/>
</dbReference>
<protein>
    <recommendedName>
        <fullName evidence="1">Glucosidase 2 subunit beta</fullName>
    </recommendedName>
</protein>
<keyword evidence="3" id="KW-0175">Coiled coil</keyword>
<keyword evidence="5" id="KW-1133">Transmembrane helix</keyword>
<dbReference type="PANTHER" id="PTHR12630:SF1">
    <property type="entry name" value="GLUCOSIDASE 2 SUBUNIT BETA"/>
    <property type="match status" value="1"/>
</dbReference>
<reference evidence="9" key="1">
    <citation type="submission" date="2024-06" db="EMBL/GenBank/DDBJ databases">
        <title>Multi-omics analyses provide insights into the biosynthesis of the anticancer antibiotic pleurotin in Hohenbuehelia grisea.</title>
        <authorList>
            <person name="Weaver J.A."/>
            <person name="Alberti F."/>
        </authorList>
    </citation>
    <scope>NUCLEOTIDE SEQUENCE [LARGE SCALE GENOMIC DNA]</scope>
    <source>
        <strain evidence="9">T-177</strain>
    </source>
</reference>
<feature type="transmembrane region" description="Helical" evidence="5">
    <location>
        <begin position="415"/>
        <end position="438"/>
    </location>
</feature>
<dbReference type="Pfam" id="PF12999">
    <property type="entry name" value="PRKCSH-like"/>
    <property type="match status" value="1"/>
</dbReference>
<keyword evidence="9" id="KW-1185">Reference proteome</keyword>
<dbReference type="InterPro" id="IPR039794">
    <property type="entry name" value="Gtb1-like"/>
</dbReference>
<evidence type="ECO:0000256" key="1">
    <source>
        <dbReference type="ARBA" id="ARBA00022387"/>
    </source>
</evidence>
<evidence type="ECO:0000256" key="2">
    <source>
        <dbReference type="ARBA" id="ARBA00022824"/>
    </source>
</evidence>
<evidence type="ECO:0000259" key="7">
    <source>
        <dbReference type="Pfam" id="PF13015"/>
    </source>
</evidence>
<feature type="region of interest" description="Disordered" evidence="4">
    <location>
        <begin position="180"/>
        <end position="202"/>
    </location>
</feature>
<dbReference type="PANTHER" id="PTHR12630">
    <property type="entry name" value="N-LINKED OLIGOSACCHARIDE PROCESSING"/>
    <property type="match status" value="1"/>
</dbReference>
<feature type="compositionally biased region" description="Basic and acidic residues" evidence="4">
    <location>
        <begin position="180"/>
        <end position="190"/>
    </location>
</feature>
<evidence type="ECO:0000313" key="8">
    <source>
        <dbReference type="EMBL" id="KAL0949194.1"/>
    </source>
</evidence>
<name>A0ABR3J0S8_9AGAR</name>
<dbReference type="InterPro" id="IPR009011">
    <property type="entry name" value="Man6P_isomerase_rcpt-bd_dom_sf"/>
</dbReference>
<gene>
    <name evidence="8" type="ORF">HGRIS_009272</name>
</gene>
<proteinExistence type="predicted"/>
<comment type="caution">
    <text evidence="8">The sequence shown here is derived from an EMBL/GenBank/DDBJ whole genome shotgun (WGS) entry which is preliminary data.</text>
</comment>
<evidence type="ECO:0000256" key="3">
    <source>
        <dbReference type="SAM" id="Coils"/>
    </source>
</evidence>
<evidence type="ECO:0000313" key="9">
    <source>
        <dbReference type="Proteomes" id="UP001556367"/>
    </source>
</evidence>